<dbReference type="RefSeq" id="WP_142057516.1">
    <property type="nucleotide sequence ID" value="NZ_VFPA01000003.1"/>
</dbReference>
<dbReference type="AlphaFoldDB" id="A0A543DJ64"/>
<dbReference type="Proteomes" id="UP000315677">
    <property type="component" value="Unassembled WGS sequence"/>
</dbReference>
<keyword evidence="2" id="KW-1185">Reference proteome</keyword>
<proteinExistence type="predicted"/>
<comment type="caution">
    <text evidence="1">The sequence shown here is derived from an EMBL/GenBank/DDBJ whole genome shotgun (WGS) entry which is preliminary data.</text>
</comment>
<evidence type="ECO:0000313" key="1">
    <source>
        <dbReference type="EMBL" id="TQM09374.1"/>
    </source>
</evidence>
<protein>
    <submittedName>
        <fullName evidence="1">Putative redox protein</fullName>
    </submittedName>
</protein>
<gene>
    <name evidence="1" type="ORF">FB558_5131</name>
</gene>
<dbReference type="Pfam" id="PF02566">
    <property type="entry name" value="OsmC"/>
    <property type="match status" value="1"/>
</dbReference>
<dbReference type="OrthoDB" id="9789573at2"/>
<dbReference type="InterPro" id="IPR003718">
    <property type="entry name" value="OsmC/Ohr_fam"/>
</dbReference>
<reference evidence="1 2" key="1">
    <citation type="submission" date="2019-06" db="EMBL/GenBank/DDBJ databases">
        <title>Sequencing the genomes of 1000 actinobacteria strains.</title>
        <authorList>
            <person name="Klenk H.-P."/>
        </authorList>
    </citation>
    <scope>NUCLEOTIDE SEQUENCE [LARGE SCALE GENOMIC DNA]</scope>
    <source>
        <strain evidence="1 2">DSM 45301</strain>
    </source>
</reference>
<dbReference type="Gene3D" id="3.30.300.20">
    <property type="match status" value="1"/>
</dbReference>
<dbReference type="SUPFAM" id="SSF82784">
    <property type="entry name" value="OsmC-like"/>
    <property type="match status" value="1"/>
</dbReference>
<dbReference type="EMBL" id="VFPA01000003">
    <property type="protein sequence ID" value="TQM09374.1"/>
    <property type="molecule type" value="Genomic_DNA"/>
</dbReference>
<dbReference type="InterPro" id="IPR036102">
    <property type="entry name" value="OsmC/Ohrsf"/>
</dbReference>
<sequence>MTMQVPMASADARLAAGAGRAVDVRLGPHAVTVDHAESGDGAGPSPLELMTGALAACSAMSARSHLERDGEPGDIEVTVTLDAGPPTLLYRRVLLGFRLDAAEAHRLADALERTEVTMMLRPAFSIRTQIEHAGEPLL</sequence>
<evidence type="ECO:0000313" key="2">
    <source>
        <dbReference type="Proteomes" id="UP000315677"/>
    </source>
</evidence>
<dbReference type="InterPro" id="IPR015946">
    <property type="entry name" value="KH_dom-like_a/b"/>
</dbReference>
<organism evidence="1 2">
    <name type="scientific">Pseudonocardia kunmingensis</name>
    <dbReference type="NCBI Taxonomy" id="630975"/>
    <lineage>
        <taxon>Bacteria</taxon>
        <taxon>Bacillati</taxon>
        <taxon>Actinomycetota</taxon>
        <taxon>Actinomycetes</taxon>
        <taxon>Pseudonocardiales</taxon>
        <taxon>Pseudonocardiaceae</taxon>
        <taxon>Pseudonocardia</taxon>
    </lineage>
</organism>
<name>A0A543DJ64_9PSEU</name>
<accession>A0A543DJ64</accession>